<accession>A0A9P7FSV8</accession>
<keyword evidence="2" id="KW-1185">Reference proteome</keyword>
<dbReference type="SUPFAM" id="SSF52047">
    <property type="entry name" value="RNI-like"/>
    <property type="match status" value="1"/>
</dbReference>
<reference evidence="1" key="2">
    <citation type="submission" date="2021-10" db="EMBL/GenBank/DDBJ databases">
        <title>Phylogenomics reveals ancestral predisposition of the termite-cultivated fungus Termitomyces towards a domesticated lifestyle.</title>
        <authorList>
            <person name="Auxier B."/>
            <person name="Grum-Grzhimaylo A."/>
            <person name="Cardenas M.E."/>
            <person name="Lodge J.D."/>
            <person name="Laessoe T."/>
            <person name="Pedersen O."/>
            <person name="Smith M.E."/>
            <person name="Kuyper T.W."/>
            <person name="Franco-Molano E.A."/>
            <person name="Baroni T.J."/>
            <person name="Aanen D.K."/>
        </authorList>
    </citation>
    <scope>NUCLEOTIDE SEQUENCE</scope>
    <source>
        <strain evidence="1">D49</strain>
    </source>
</reference>
<dbReference type="OrthoDB" id="3543113at2759"/>
<dbReference type="InterPro" id="IPR032675">
    <property type="entry name" value="LRR_dom_sf"/>
</dbReference>
<sequence>MVHFKGNELELNPCLPLLPTPILKELTINHIDIVELLEAIPRICQHIERLKINISDTFLKVLPPSSLQSLVCALPCLTHLQFPSALLVITPAMIQHLGDLPGLQECGTVQITGATFPSELNKLFAPTSERFSNLRRLMFHSPTCGLAENMIKSLHRSLEHLGMYIENAQDPLALASLIASLRGHTSLVSFKFLGPPTVEEEGEGAKIFTPLFELKELEEISINNGYVSQLDDEDLAAAAAAWPCLRDLNLTPHVANPTLTLAGLVPLVKHCPLLTRLTLPVQCTPFDATLLDLDLCESSRVAFLILSCSTTTEVEADDASWCLAQLFPNLKAFMCPKNQDDPSATSWNIMADRVNVYLGRCVSR</sequence>
<dbReference type="EMBL" id="JABCKI010006048">
    <property type="protein sequence ID" value="KAG5635643.1"/>
    <property type="molecule type" value="Genomic_DNA"/>
</dbReference>
<gene>
    <name evidence="1" type="ORF">H0H81_010530</name>
</gene>
<evidence type="ECO:0000313" key="2">
    <source>
        <dbReference type="Proteomes" id="UP000717328"/>
    </source>
</evidence>
<dbReference type="Proteomes" id="UP000717328">
    <property type="component" value="Unassembled WGS sequence"/>
</dbReference>
<protein>
    <submittedName>
        <fullName evidence="1">Uncharacterized protein</fullName>
    </submittedName>
</protein>
<evidence type="ECO:0000313" key="1">
    <source>
        <dbReference type="EMBL" id="KAG5635643.1"/>
    </source>
</evidence>
<dbReference type="Gene3D" id="3.80.10.10">
    <property type="entry name" value="Ribonuclease Inhibitor"/>
    <property type="match status" value="1"/>
</dbReference>
<reference evidence="1" key="1">
    <citation type="submission" date="2021-02" db="EMBL/GenBank/DDBJ databases">
        <authorList>
            <person name="Nieuwenhuis M."/>
            <person name="Van De Peppel L.J.J."/>
        </authorList>
    </citation>
    <scope>NUCLEOTIDE SEQUENCE</scope>
    <source>
        <strain evidence="1">D49</strain>
    </source>
</reference>
<name>A0A9P7FSV8_9AGAR</name>
<dbReference type="AlphaFoldDB" id="A0A9P7FSV8"/>
<proteinExistence type="predicted"/>
<organism evidence="1 2">
    <name type="scientific">Sphagnurus paluster</name>
    <dbReference type="NCBI Taxonomy" id="117069"/>
    <lineage>
        <taxon>Eukaryota</taxon>
        <taxon>Fungi</taxon>
        <taxon>Dikarya</taxon>
        <taxon>Basidiomycota</taxon>
        <taxon>Agaricomycotina</taxon>
        <taxon>Agaricomycetes</taxon>
        <taxon>Agaricomycetidae</taxon>
        <taxon>Agaricales</taxon>
        <taxon>Tricholomatineae</taxon>
        <taxon>Lyophyllaceae</taxon>
        <taxon>Sphagnurus</taxon>
    </lineage>
</organism>
<comment type="caution">
    <text evidence="1">The sequence shown here is derived from an EMBL/GenBank/DDBJ whole genome shotgun (WGS) entry which is preliminary data.</text>
</comment>